<dbReference type="Gene3D" id="3.40.50.300">
    <property type="entry name" value="P-loop containing nucleotide triphosphate hydrolases"/>
    <property type="match status" value="1"/>
</dbReference>
<dbReference type="GO" id="GO:0016887">
    <property type="term" value="F:ATP hydrolysis activity"/>
    <property type="evidence" value="ECO:0007669"/>
    <property type="project" value="InterPro"/>
</dbReference>
<dbReference type="SUPFAM" id="SSF52540">
    <property type="entry name" value="P-loop containing nucleoside triphosphate hydrolases"/>
    <property type="match status" value="1"/>
</dbReference>
<keyword evidence="11" id="KW-1185">Reference proteome</keyword>
<dbReference type="PANTHER" id="PTHR24221:SF646">
    <property type="entry name" value="HAEMOLYSIN SECRETION ATP-BINDING PROTEIN"/>
    <property type="match status" value="1"/>
</dbReference>
<dbReference type="InterPro" id="IPR003439">
    <property type="entry name" value="ABC_transporter-like_ATP-bd"/>
</dbReference>
<dbReference type="GO" id="GO:0005524">
    <property type="term" value="F:ATP binding"/>
    <property type="evidence" value="ECO:0007669"/>
    <property type="project" value="UniProtKB-KW"/>
</dbReference>
<dbReference type="Gene3D" id="1.20.1560.10">
    <property type="entry name" value="ABC transporter type 1, transmembrane domain"/>
    <property type="match status" value="1"/>
</dbReference>
<evidence type="ECO:0000313" key="11">
    <source>
        <dbReference type="Proteomes" id="UP000295418"/>
    </source>
</evidence>
<proteinExistence type="predicted"/>
<feature type="transmembrane region" description="Helical" evidence="7">
    <location>
        <begin position="72"/>
        <end position="89"/>
    </location>
</feature>
<organism evidence="10 11">
    <name type="scientific">Paenibacillus albiflavus</name>
    <dbReference type="NCBI Taxonomy" id="2545760"/>
    <lineage>
        <taxon>Bacteria</taxon>
        <taxon>Bacillati</taxon>
        <taxon>Bacillota</taxon>
        <taxon>Bacilli</taxon>
        <taxon>Bacillales</taxon>
        <taxon>Paenibacillaceae</taxon>
        <taxon>Paenibacillus</taxon>
    </lineage>
</organism>
<evidence type="ECO:0000259" key="8">
    <source>
        <dbReference type="PROSITE" id="PS50893"/>
    </source>
</evidence>
<comment type="caution">
    <text evidence="10">The sequence shown here is derived from an EMBL/GenBank/DDBJ whole genome shotgun (WGS) entry which is preliminary data.</text>
</comment>
<feature type="domain" description="ABC transmembrane type-1" evidence="9">
    <location>
        <begin position="40"/>
        <end position="328"/>
    </location>
</feature>
<dbReference type="InterPro" id="IPR003593">
    <property type="entry name" value="AAA+_ATPase"/>
</dbReference>
<dbReference type="AlphaFoldDB" id="A0A4V2WP36"/>
<keyword evidence="6 7" id="KW-0472">Membrane</keyword>
<gene>
    <name evidence="10" type="ORF">E0485_10230</name>
</gene>
<accession>A0A4V2WP36</accession>
<dbReference type="RefSeq" id="WP_132417925.1">
    <property type="nucleotide sequence ID" value="NZ_SKFG01000008.1"/>
</dbReference>
<name>A0A4V2WP36_9BACL</name>
<evidence type="ECO:0000256" key="2">
    <source>
        <dbReference type="ARBA" id="ARBA00022692"/>
    </source>
</evidence>
<evidence type="ECO:0000256" key="3">
    <source>
        <dbReference type="ARBA" id="ARBA00022741"/>
    </source>
</evidence>
<evidence type="ECO:0000256" key="5">
    <source>
        <dbReference type="ARBA" id="ARBA00022989"/>
    </source>
</evidence>
<evidence type="ECO:0000256" key="1">
    <source>
        <dbReference type="ARBA" id="ARBA00004651"/>
    </source>
</evidence>
<keyword evidence="3" id="KW-0547">Nucleotide-binding</keyword>
<dbReference type="SUPFAM" id="SSF90123">
    <property type="entry name" value="ABC transporter transmembrane region"/>
    <property type="match status" value="1"/>
</dbReference>
<dbReference type="GO" id="GO:0005886">
    <property type="term" value="C:plasma membrane"/>
    <property type="evidence" value="ECO:0007669"/>
    <property type="project" value="UniProtKB-SubCell"/>
</dbReference>
<dbReference type="GO" id="GO:0140359">
    <property type="term" value="F:ABC-type transporter activity"/>
    <property type="evidence" value="ECO:0007669"/>
    <property type="project" value="InterPro"/>
</dbReference>
<keyword evidence="2 7" id="KW-0812">Transmembrane</keyword>
<sequence length="612" mass="68591">MKNQQELKGRLGIGEVLRIAGKALQVSFRTKSTMSLFVNLIGFAMAFVPVWISMTLRDFTNHVQQIFQGQETIMTALLVLGLLILLYLMQTSYLFASDYYAEVDRQRTTRYMKKKIIESASSVEYKYIENEGDYRDKLAFAEMSGGSQVAQSMQQSIVILQQVITFVSITLVLLDVSLLIVMILIATCIPAVVLSIKQKDEDYKNKTKSMKDGAMSVHLFYMASGANENCKSMNDVRFFGMYPWIKDKWRDVSMNYLKQKNAVSRKHVVYNSLADILRNGVYIGILLLVAKQIYDNPAIGLGVFMLVSTLAVQLQNATTKVFVGIAQFFGDIRYMKDFFELDATPKEKLEDHPQVLDQADIVFENVSFTYPNSTMQALKNLSITIKQGEKIAIVGENGSGKSTFANLLCGMHQPTSGEVTVGGLNVKNYLASVRNAISVVFQNFGRYETSIKENITFSDRSRKITDEDLEKLTKTTNAFSFIEAQPNGLDETVGTFSEGGNDLSGGQWQKVAITRAMYRDKARIMVLDEPTSALDPVAEAQLYRDFAKITGDKTTILISHRLGITTIVDRILVFADGRIIEEGDHTELLAKGGQYAAMYHAQAQWYGEVVDF</sequence>
<feature type="transmembrane region" description="Helical" evidence="7">
    <location>
        <begin position="34"/>
        <end position="52"/>
    </location>
</feature>
<evidence type="ECO:0000256" key="6">
    <source>
        <dbReference type="ARBA" id="ARBA00023136"/>
    </source>
</evidence>
<keyword evidence="4 10" id="KW-0067">ATP-binding</keyword>
<evidence type="ECO:0000256" key="7">
    <source>
        <dbReference type="SAM" id="Phobius"/>
    </source>
</evidence>
<dbReference type="InterPro" id="IPR039421">
    <property type="entry name" value="Type_1_exporter"/>
</dbReference>
<dbReference type="EMBL" id="SKFG01000008">
    <property type="protein sequence ID" value="TCZ77842.1"/>
    <property type="molecule type" value="Genomic_DNA"/>
</dbReference>
<reference evidence="10 11" key="1">
    <citation type="submission" date="2019-03" db="EMBL/GenBank/DDBJ databases">
        <authorList>
            <person name="Kim M.K.M."/>
        </authorList>
    </citation>
    <scope>NUCLEOTIDE SEQUENCE [LARGE SCALE GENOMIC DNA]</scope>
    <source>
        <strain evidence="10 11">18JY21-1</strain>
    </source>
</reference>
<feature type="transmembrane region" description="Helical" evidence="7">
    <location>
        <begin position="163"/>
        <end position="196"/>
    </location>
</feature>
<dbReference type="GO" id="GO:0034040">
    <property type="term" value="F:ATPase-coupled lipid transmembrane transporter activity"/>
    <property type="evidence" value="ECO:0007669"/>
    <property type="project" value="TreeGrafter"/>
</dbReference>
<dbReference type="InterPro" id="IPR027417">
    <property type="entry name" value="P-loop_NTPase"/>
</dbReference>
<feature type="domain" description="ABC transporter" evidence="8">
    <location>
        <begin position="361"/>
        <end position="601"/>
    </location>
</feature>
<dbReference type="PROSITE" id="PS50929">
    <property type="entry name" value="ABC_TM1F"/>
    <property type="match status" value="1"/>
</dbReference>
<dbReference type="Proteomes" id="UP000295418">
    <property type="component" value="Unassembled WGS sequence"/>
</dbReference>
<dbReference type="InterPro" id="IPR011527">
    <property type="entry name" value="ABC1_TM_dom"/>
</dbReference>
<dbReference type="InterPro" id="IPR036640">
    <property type="entry name" value="ABC1_TM_sf"/>
</dbReference>
<dbReference type="Pfam" id="PF00005">
    <property type="entry name" value="ABC_tran"/>
    <property type="match status" value="1"/>
</dbReference>
<protein>
    <submittedName>
        <fullName evidence="10">ABC transporter ATP-binding protein</fullName>
    </submittedName>
</protein>
<evidence type="ECO:0000313" key="10">
    <source>
        <dbReference type="EMBL" id="TCZ77842.1"/>
    </source>
</evidence>
<comment type="subcellular location">
    <subcellularLocation>
        <location evidence="1">Cell membrane</location>
        <topology evidence="1">Multi-pass membrane protein</topology>
    </subcellularLocation>
</comment>
<dbReference type="OrthoDB" id="9806127at2"/>
<dbReference type="PROSITE" id="PS50893">
    <property type="entry name" value="ABC_TRANSPORTER_2"/>
    <property type="match status" value="1"/>
</dbReference>
<evidence type="ECO:0000259" key="9">
    <source>
        <dbReference type="PROSITE" id="PS50929"/>
    </source>
</evidence>
<evidence type="ECO:0000256" key="4">
    <source>
        <dbReference type="ARBA" id="ARBA00022840"/>
    </source>
</evidence>
<keyword evidence="5 7" id="KW-1133">Transmembrane helix</keyword>
<dbReference type="PANTHER" id="PTHR24221">
    <property type="entry name" value="ATP-BINDING CASSETTE SUB-FAMILY B"/>
    <property type="match status" value="1"/>
</dbReference>
<dbReference type="SMART" id="SM00382">
    <property type="entry name" value="AAA"/>
    <property type="match status" value="1"/>
</dbReference>